<dbReference type="InterPro" id="IPR035595">
    <property type="entry name" value="UDP_glycos_trans_CS"/>
</dbReference>
<dbReference type="CDD" id="cd03784">
    <property type="entry name" value="GT1_Gtf-like"/>
    <property type="match status" value="1"/>
</dbReference>
<name>A0A834Y5W7_TETSI</name>
<dbReference type="Proteomes" id="UP000655225">
    <property type="component" value="Unassembled WGS sequence"/>
</dbReference>
<reference evidence="7 8" key="1">
    <citation type="submission" date="2020-04" db="EMBL/GenBank/DDBJ databases">
        <title>Plant Genome Project.</title>
        <authorList>
            <person name="Zhang R.-G."/>
        </authorList>
    </citation>
    <scope>NUCLEOTIDE SEQUENCE [LARGE SCALE GENOMIC DNA]</scope>
    <source>
        <strain evidence="7">YNK0</strain>
        <tissue evidence="7">Leaf</tissue>
    </source>
</reference>
<dbReference type="EMBL" id="JABCRI010001348">
    <property type="protein sequence ID" value="KAF8364644.1"/>
    <property type="molecule type" value="Genomic_DNA"/>
</dbReference>
<keyword evidence="8" id="KW-1185">Reference proteome</keyword>
<dbReference type="InterPro" id="IPR002213">
    <property type="entry name" value="UDP_glucos_trans"/>
</dbReference>
<evidence type="ECO:0000256" key="3">
    <source>
        <dbReference type="ARBA" id="ARBA00022679"/>
    </source>
</evidence>
<evidence type="ECO:0000313" key="8">
    <source>
        <dbReference type="Proteomes" id="UP000655225"/>
    </source>
</evidence>
<keyword evidence="3 4" id="KW-0808">Transferase</keyword>
<comment type="similarity">
    <text evidence="1 4">Belongs to the UDP-glycosyltransferase family.</text>
</comment>
<dbReference type="PROSITE" id="PS00375">
    <property type="entry name" value="UDPGT"/>
    <property type="match status" value="1"/>
</dbReference>
<sequence>MIHPPPSSQTAMASQDHQLHFVMFPLMAQGHMIPMIDMARLFAEHGVIVTIITTPLNAFRFKTIIDRAIVSGLPIRLLQLQFPCAEAGLPDGCESLDTVPSGHLVKNFMVATSMLQQPLEQMLEEFQPTPSCIISDMGFPWTSEVARKFHIPRFIFHGTSCFSLLCSHNVILSKVHERVTSEFESFVVPGLPDRIEMTKAQLPSSLNKDSSDLKDIRDQVREAELTAYGVVVNSFDELESRYVEEYKKAKGKKVWCIGPVSLCNKEILDKVERGNKASIDEKQCLNWLDSKQPSSVVYACLGSLYRLLPSQLIEMGLGLEASNRPFIWVIKVGDKSWELEKWLEEEGFEERMKGRGLLIRGWAPQLLILSHPAIGGFLTHCGWNSTLEGVCAGVPLITWPLFAEQFCNEKLVIQILKIGVRVGVEVPVRWGEEEKVGVLVKREEVKKAVEQLMDEGGEGEERRKRARELGEMAKRALEVEGSSHFNMTLLIQDIMHQVSEKQYIKV</sequence>
<dbReference type="Pfam" id="PF00201">
    <property type="entry name" value="UDPGT"/>
    <property type="match status" value="1"/>
</dbReference>
<proteinExistence type="inferred from homology"/>
<accession>A0A834Y5W7</accession>
<dbReference type="PANTHER" id="PTHR48047:SF182">
    <property type="entry name" value="GLYCOSYLTRANSFERASE"/>
    <property type="match status" value="1"/>
</dbReference>
<evidence type="ECO:0000256" key="1">
    <source>
        <dbReference type="ARBA" id="ARBA00009995"/>
    </source>
</evidence>
<dbReference type="Pfam" id="PF26168">
    <property type="entry name" value="Glyco_transf_N"/>
    <property type="match status" value="1"/>
</dbReference>
<dbReference type="InterPro" id="IPR058980">
    <property type="entry name" value="Glyco_transf_N"/>
</dbReference>
<feature type="domain" description="Glycosyltransferase N-terminal" evidence="6">
    <location>
        <begin position="20"/>
        <end position="260"/>
    </location>
</feature>
<dbReference type="AlphaFoldDB" id="A0A834Y5W7"/>
<organism evidence="7 8">
    <name type="scientific">Tetracentron sinense</name>
    <name type="common">Spur-leaf</name>
    <dbReference type="NCBI Taxonomy" id="13715"/>
    <lineage>
        <taxon>Eukaryota</taxon>
        <taxon>Viridiplantae</taxon>
        <taxon>Streptophyta</taxon>
        <taxon>Embryophyta</taxon>
        <taxon>Tracheophyta</taxon>
        <taxon>Spermatophyta</taxon>
        <taxon>Magnoliopsida</taxon>
        <taxon>Trochodendrales</taxon>
        <taxon>Trochodendraceae</taxon>
        <taxon>Tetracentron</taxon>
    </lineage>
</organism>
<evidence type="ECO:0000256" key="4">
    <source>
        <dbReference type="RuleBase" id="RU003718"/>
    </source>
</evidence>
<gene>
    <name evidence="7" type="ORF">HHK36_033388</name>
</gene>
<dbReference type="OMA" id="MCLHYTA"/>
<evidence type="ECO:0000313" key="7">
    <source>
        <dbReference type="EMBL" id="KAF8364644.1"/>
    </source>
</evidence>
<evidence type="ECO:0000256" key="2">
    <source>
        <dbReference type="ARBA" id="ARBA00022676"/>
    </source>
</evidence>
<dbReference type="Gene3D" id="3.40.50.2000">
    <property type="entry name" value="Glycogen Phosphorylase B"/>
    <property type="match status" value="2"/>
</dbReference>
<dbReference type="FunFam" id="3.40.50.2000:FF:000047">
    <property type="entry name" value="Glycosyltransferase"/>
    <property type="match status" value="1"/>
</dbReference>
<dbReference type="EC" id="2.4.1.-" evidence="5"/>
<evidence type="ECO:0000256" key="5">
    <source>
        <dbReference type="RuleBase" id="RU362057"/>
    </source>
</evidence>
<evidence type="ECO:0000259" key="6">
    <source>
        <dbReference type="Pfam" id="PF26168"/>
    </source>
</evidence>
<dbReference type="SUPFAM" id="SSF53756">
    <property type="entry name" value="UDP-Glycosyltransferase/glycogen phosphorylase"/>
    <property type="match status" value="1"/>
</dbReference>
<keyword evidence="2 4" id="KW-0328">Glycosyltransferase</keyword>
<dbReference type="OrthoDB" id="5835829at2759"/>
<dbReference type="PANTHER" id="PTHR48047">
    <property type="entry name" value="GLYCOSYLTRANSFERASE"/>
    <property type="match status" value="1"/>
</dbReference>
<protein>
    <recommendedName>
        <fullName evidence="5">Glycosyltransferase</fullName>
        <ecNumber evidence="5">2.4.1.-</ecNumber>
    </recommendedName>
</protein>
<comment type="caution">
    <text evidence="7">The sequence shown here is derived from an EMBL/GenBank/DDBJ whole genome shotgun (WGS) entry which is preliminary data.</text>
</comment>
<dbReference type="FunFam" id="3.40.50.2000:FF:000071">
    <property type="entry name" value="Glycosyltransferase"/>
    <property type="match status" value="1"/>
</dbReference>
<dbReference type="GO" id="GO:0035251">
    <property type="term" value="F:UDP-glucosyltransferase activity"/>
    <property type="evidence" value="ECO:0007669"/>
    <property type="project" value="TreeGrafter"/>
</dbReference>